<keyword evidence="7 8" id="KW-0066">ATP synthesis</keyword>
<evidence type="ECO:0000256" key="6">
    <source>
        <dbReference type="ARBA" id="ARBA00023196"/>
    </source>
</evidence>
<gene>
    <name evidence="8" type="primary">atpC</name>
    <name evidence="11" type="ordered locus">Ccur_12040</name>
</gene>
<accession>C7MKU2</accession>
<dbReference type="Proteomes" id="UP000000954">
    <property type="component" value="Chromosome"/>
</dbReference>
<keyword evidence="3 8" id="KW-0813">Transport</keyword>
<proteinExistence type="inferred from homology"/>
<keyword evidence="12" id="KW-1185">Reference proteome</keyword>
<comment type="similarity">
    <text evidence="2 8 9">Belongs to the ATPase epsilon chain family.</text>
</comment>
<dbReference type="STRING" id="469378.Ccur_12040"/>
<evidence type="ECO:0000256" key="5">
    <source>
        <dbReference type="ARBA" id="ARBA00023136"/>
    </source>
</evidence>
<comment type="subunit">
    <text evidence="8 9">F-type ATPases have 2 components, CF(1) - the catalytic core - and CF(0) - the membrane proton channel. CF(1) has five subunits: alpha(3), beta(3), gamma(1), delta(1), epsilon(1). CF(0) has three main subunits: a, b and c.</text>
</comment>
<evidence type="ECO:0000313" key="11">
    <source>
        <dbReference type="EMBL" id="ACU94889.1"/>
    </source>
</evidence>
<organism evidence="11 12">
    <name type="scientific">Cryptobacterium curtum (strain ATCC 700683 / DSM 15641 / CCUG 43107 / 12-3)</name>
    <dbReference type="NCBI Taxonomy" id="469378"/>
    <lineage>
        <taxon>Bacteria</taxon>
        <taxon>Bacillati</taxon>
        <taxon>Actinomycetota</taxon>
        <taxon>Coriobacteriia</taxon>
        <taxon>Eggerthellales</taxon>
        <taxon>Eggerthellaceae</taxon>
        <taxon>Cryptobacterium</taxon>
    </lineage>
</organism>
<dbReference type="PANTHER" id="PTHR13822">
    <property type="entry name" value="ATP SYNTHASE DELTA/EPSILON CHAIN"/>
    <property type="match status" value="1"/>
</dbReference>
<evidence type="ECO:0000259" key="10">
    <source>
        <dbReference type="Pfam" id="PF02823"/>
    </source>
</evidence>
<evidence type="ECO:0000256" key="2">
    <source>
        <dbReference type="ARBA" id="ARBA00005712"/>
    </source>
</evidence>
<dbReference type="eggNOG" id="COG0355">
    <property type="taxonomic scope" value="Bacteria"/>
</dbReference>
<evidence type="ECO:0000256" key="1">
    <source>
        <dbReference type="ARBA" id="ARBA00004184"/>
    </source>
</evidence>
<dbReference type="InterPro" id="IPR001469">
    <property type="entry name" value="ATP_synth_F1_dsu/esu"/>
</dbReference>
<keyword evidence="6 8" id="KW-0139">CF(1)</keyword>
<keyword evidence="5 8" id="KW-0472">Membrane</keyword>
<dbReference type="CDD" id="cd12152">
    <property type="entry name" value="F1-ATPase_delta"/>
    <property type="match status" value="1"/>
</dbReference>
<dbReference type="PANTHER" id="PTHR13822:SF10">
    <property type="entry name" value="ATP SYNTHASE EPSILON CHAIN, CHLOROPLASTIC"/>
    <property type="match status" value="1"/>
</dbReference>
<dbReference type="RefSeq" id="WP_015778752.1">
    <property type="nucleotide sequence ID" value="NC_013170.1"/>
</dbReference>
<comment type="function">
    <text evidence="8">Produces ATP from ADP in the presence of a proton gradient across the membrane.</text>
</comment>
<feature type="domain" description="ATP synthase F1 complex delta/epsilon subunit N-terminal" evidence="10">
    <location>
        <begin position="4"/>
        <end position="84"/>
    </location>
</feature>
<keyword evidence="8" id="KW-1003">Cell membrane</keyword>
<dbReference type="GO" id="GO:0012505">
    <property type="term" value="C:endomembrane system"/>
    <property type="evidence" value="ECO:0007669"/>
    <property type="project" value="UniProtKB-SubCell"/>
</dbReference>
<evidence type="ECO:0000256" key="7">
    <source>
        <dbReference type="ARBA" id="ARBA00023310"/>
    </source>
</evidence>
<evidence type="ECO:0000256" key="3">
    <source>
        <dbReference type="ARBA" id="ARBA00022448"/>
    </source>
</evidence>
<evidence type="ECO:0000256" key="8">
    <source>
        <dbReference type="HAMAP-Rule" id="MF_00530"/>
    </source>
</evidence>
<keyword evidence="4 8" id="KW-0406">Ion transport</keyword>
<dbReference type="InterPro" id="IPR020546">
    <property type="entry name" value="ATP_synth_F1_dsu/esu_N"/>
</dbReference>
<protein>
    <recommendedName>
        <fullName evidence="8">ATP synthase epsilon chain</fullName>
    </recommendedName>
    <alternativeName>
        <fullName evidence="8">ATP synthase F1 sector epsilon subunit</fullName>
    </alternativeName>
    <alternativeName>
        <fullName evidence="8">F-ATPase epsilon subunit</fullName>
    </alternativeName>
</protein>
<dbReference type="GO" id="GO:0005524">
    <property type="term" value="F:ATP binding"/>
    <property type="evidence" value="ECO:0007669"/>
    <property type="project" value="UniProtKB-UniRule"/>
</dbReference>
<evidence type="ECO:0000256" key="4">
    <source>
        <dbReference type="ARBA" id="ARBA00023065"/>
    </source>
</evidence>
<dbReference type="GO" id="GO:0046933">
    <property type="term" value="F:proton-transporting ATP synthase activity, rotational mechanism"/>
    <property type="evidence" value="ECO:0007669"/>
    <property type="project" value="UniProtKB-UniRule"/>
</dbReference>
<dbReference type="GO" id="GO:0045259">
    <property type="term" value="C:proton-transporting ATP synthase complex"/>
    <property type="evidence" value="ECO:0007669"/>
    <property type="project" value="UniProtKB-KW"/>
</dbReference>
<comment type="subcellular location">
    <subcellularLocation>
        <location evidence="8">Cell membrane</location>
        <topology evidence="8">Peripheral membrane protein</topology>
    </subcellularLocation>
    <subcellularLocation>
        <location evidence="1">Endomembrane system</location>
        <topology evidence="1">Peripheral membrane protein</topology>
    </subcellularLocation>
</comment>
<dbReference type="Gene3D" id="2.60.15.10">
    <property type="entry name" value="F0F1 ATP synthase delta/epsilon subunit, N-terminal"/>
    <property type="match status" value="1"/>
</dbReference>
<evidence type="ECO:0000313" key="12">
    <source>
        <dbReference type="Proteomes" id="UP000000954"/>
    </source>
</evidence>
<dbReference type="SUPFAM" id="SSF51344">
    <property type="entry name" value="Epsilon subunit of F1F0-ATP synthase N-terminal domain"/>
    <property type="match status" value="1"/>
</dbReference>
<dbReference type="GO" id="GO:0005886">
    <property type="term" value="C:plasma membrane"/>
    <property type="evidence" value="ECO:0007669"/>
    <property type="project" value="UniProtKB-SubCell"/>
</dbReference>
<dbReference type="HAMAP" id="MF_00530">
    <property type="entry name" value="ATP_synth_epsil_bac"/>
    <property type="match status" value="1"/>
</dbReference>
<reference evidence="11 12" key="1">
    <citation type="journal article" date="2009" name="Stand. Genomic Sci.">
        <title>Complete genome sequence of Cryptobacterium curtum type strain (12-3).</title>
        <authorList>
            <person name="Mavrommatis K."/>
            <person name="Pukall R."/>
            <person name="Rohde C."/>
            <person name="Chen F."/>
            <person name="Sims D."/>
            <person name="Brettin T."/>
            <person name="Kuske C."/>
            <person name="Detter J.C."/>
            <person name="Han C."/>
            <person name="Lapidus A."/>
            <person name="Copeland A."/>
            <person name="Glavina Del Rio T."/>
            <person name="Nolan M."/>
            <person name="Lucas S."/>
            <person name="Tice H."/>
            <person name="Cheng J.F."/>
            <person name="Bruce D."/>
            <person name="Goodwin L."/>
            <person name="Pitluck S."/>
            <person name="Ovchinnikova G."/>
            <person name="Pati A."/>
            <person name="Ivanova N."/>
            <person name="Chen A."/>
            <person name="Palaniappan K."/>
            <person name="Chain P."/>
            <person name="D'haeseleer P."/>
            <person name="Goker M."/>
            <person name="Bristow J."/>
            <person name="Eisen J.A."/>
            <person name="Markowitz V."/>
            <person name="Hugenholtz P."/>
            <person name="Rohde M."/>
            <person name="Klenk H.P."/>
            <person name="Kyrpides N.C."/>
        </authorList>
    </citation>
    <scope>NUCLEOTIDE SEQUENCE [LARGE SCALE GENOMIC DNA]</scope>
    <source>
        <strain evidence="12">ATCC 700683 / DSM 15641 / 12-3</strain>
    </source>
</reference>
<dbReference type="HOGENOM" id="CLU_084338_2_1_11"/>
<dbReference type="InterPro" id="IPR036771">
    <property type="entry name" value="ATPsynth_dsu/esu_N"/>
</dbReference>
<sequence length="133" mass="14506">MSTLTCDIVTPAKKLFTEECYMVVVPGKEGEMGFLPGHAQLMSTLADGVVRVLSDASTVAHTYALQGGYVQVTGEKVIILADRAQSVEDINLDEVQTRIADLTSRIEAESDEAHRDLLEVDLGWYRVLEHAAA</sequence>
<dbReference type="KEGG" id="ccu:Ccur_12040"/>
<name>C7MKU2_CRYCD</name>
<dbReference type="NCBIfam" id="TIGR01216">
    <property type="entry name" value="ATP_synt_epsi"/>
    <property type="match status" value="1"/>
</dbReference>
<dbReference type="EMBL" id="CP001682">
    <property type="protein sequence ID" value="ACU94889.1"/>
    <property type="molecule type" value="Genomic_DNA"/>
</dbReference>
<dbReference type="AlphaFoldDB" id="C7MKU2"/>
<dbReference type="OrthoDB" id="9791445at2"/>
<keyword evidence="8" id="KW-0375">Hydrogen ion transport</keyword>
<evidence type="ECO:0000256" key="9">
    <source>
        <dbReference type="RuleBase" id="RU003656"/>
    </source>
</evidence>
<dbReference type="Pfam" id="PF02823">
    <property type="entry name" value="ATP-synt_DE_N"/>
    <property type="match status" value="1"/>
</dbReference>